<evidence type="ECO:0000256" key="3">
    <source>
        <dbReference type="PROSITE-ProRule" id="PRU00023"/>
    </source>
</evidence>
<reference evidence="4" key="1">
    <citation type="journal article" date="2021" name="IMA Fungus">
        <title>Genomic characterization of three marine fungi, including Emericellopsis atlantica sp. nov. with signatures of a generalist lifestyle and marine biomass degradation.</title>
        <authorList>
            <person name="Hagestad O.C."/>
            <person name="Hou L."/>
            <person name="Andersen J.H."/>
            <person name="Hansen E.H."/>
            <person name="Altermark B."/>
            <person name="Li C."/>
            <person name="Kuhnert E."/>
            <person name="Cox R.J."/>
            <person name="Crous P.W."/>
            <person name="Spatafora J.W."/>
            <person name="Lail K."/>
            <person name="Amirebrahimi M."/>
            <person name="Lipzen A."/>
            <person name="Pangilinan J."/>
            <person name="Andreopoulos W."/>
            <person name="Hayes R.D."/>
            <person name="Ng V."/>
            <person name="Grigoriev I.V."/>
            <person name="Jackson S.A."/>
            <person name="Sutton T.D.S."/>
            <person name="Dobson A.D.W."/>
            <person name="Rama T."/>
        </authorList>
    </citation>
    <scope>NUCLEOTIDE SEQUENCE</scope>
    <source>
        <strain evidence="4">TS7</strain>
    </source>
</reference>
<dbReference type="RefSeq" id="XP_046117831.1">
    <property type="nucleotide sequence ID" value="XM_046265085.1"/>
</dbReference>
<dbReference type="PRINTS" id="PR01415">
    <property type="entry name" value="ANKYRIN"/>
</dbReference>
<evidence type="ECO:0000313" key="4">
    <source>
        <dbReference type="EMBL" id="KAG9253907.1"/>
    </source>
</evidence>
<feature type="repeat" description="ANK" evidence="3">
    <location>
        <begin position="526"/>
        <end position="558"/>
    </location>
</feature>
<dbReference type="SUPFAM" id="SSF48403">
    <property type="entry name" value="Ankyrin repeat"/>
    <property type="match status" value="2"/>
</dbReference>
<dbReference type="Proteomes" id="UP000887229">
    <property type="component" value="Unassembled WGS sequence"/>
</dbReference>
<evidence type="ECO:0000256" key="1">
    <source>
        <dbReference type="ARBA" id="ARBA00022737"/>
    </source>
</evidence>
<dbReference type="AlphaFoldDB" id="A0A9P7ZLI0"/>
<feature type="repeat" description="ANK" evidence="3">
    <location>
        <begin position="334"/>
        <end position="366"/>
    </location>
</feature>
<feature type="repeat" description="ANK" evidence="3">
    <location>
        <begin position="148"/>
        <end position="180"/>
    </location>
</feature>
<dbReference type="PANTHER" id="PTHR24126:SF14">
    <property type="entry name" value="ANK_REP_REGION DOMAIN-CONTAINING PROTEIN"/>
    <property type="match status" value="1"/>
</dbReference>
<keyword evidence="1" id="KW-0677">Repeat</keyword>
<dbReference type="Pfam" id="PF12796">
    <property type="entry name" value="Ank_2"/>
    <property type="match status" value="2"/>
</dbReference>
<organism evidence="4 5">
    <name type="scientific">Emericellopsis atlantica</name>
    <dbReference type="NCBI Taxonomy" id="2614577"/>
    <lineage>
        <taxon>Eukaryota</taxon>
        <taxon>Fungi</taxon>
        <taxon>Dikarya</taxon>
        <taxon>Ascomycota</taxon>
        <taxon>Pezizomycotina</taxon>
        <taxon>Sordariomycetes</taxon>
        <taxon>Hypocreomycetidae</taxon>
        <taxon>Hypocreales</taxon>
        <taxon>Bionectriaceae</taxon>
        <taxon>Emericellopsis</taxon>
    </lineage>
</organism>
<proteinExistence type="predicted"/>
<dbReference type="EMBL" id="MU251256">
    <property type="protein sequence ID" value="KAG9253907.1"/>
    <property type="molecule type" value="Genomic_DNA"/>
</dbReference>
<dbReference type="GeneID" id="70295988"/>
<dbReference type="SMART" id="SM00248">
    <property type="entry name" value="ANK"/>
    <property type="match status" value="14"/>
</dbReference>
<keyword evidence="5" id="KW-1185">Reference proteome</keyword>
<dbReference type="Pfam" id="PF00023">
    <property type="entry name" value="Ank"/>
    <property type="match status" value="1"/>
</dbReference>
<name>A0A9P7ZLI0_9HYPO</name>
<dbReference type="PROSITE" id="PS50088">
    <property type="entry name" value="ANK_REPEAT"/>
    <property type="match status" value="6"/>
</dbReference>
<feature type="repeat" description="ANK" evidence="3">
    <location>
        <begin position="423"/>
        <end position="455"/>
    </location>
</feature>
<evidence type="ECO:0000256" key="2">
    <source>
        <dbReference type="ARBA" id="ARBA00023043"/>
    </source>
</evidence>
<dbReference type="Gene3D" id="1.25.40.20">
    <property type="entry name" value="Ankyrin repeat-containing domain"/>
    <property type="match status" value="2"/>
</dbReference>
<feature type="repeat" description="ANK" evidence="3">
    <location>
        <begin position="493"/>
        <end position="525"/>
    </location>
</feature>
<keyword evidence="2 3" id="KW-0040">ANK repeat</keyword>
<dbReference type="InterPro" id="IPR002110">
    <property type="entry name" value="Ankyrin_rpt"/>
</dbReference>
<gene>
    <name evidence="4" type="ORF">F5Z01DRAFT_674784</name>
</gene>
<dbReference type="OrthoDB" id="20872at2759"/>
<sequence length="655" mass="71291">MDRLQRIPIELLYLVVQHLELREVAAVARTCHNLSAKLRRHFYHCIDAPAFKYAARYGRIRTIQGAQHAGVDVSYGLLLPVAIACRQSAFVDFLLQGGWITPDHVRETRQDAYGNRTALSWAAEVGPLSLVGRLMAISGVHANLRDFHQATPLHRAAAHGHLDIMTYLLDHGANLDAKNSGANATPITHACTSNAKEDTKIAVVALLLRRGADAESFDPVRRKTNVCHALDRHHYRLARFLLENGANTEAFRGAIGQALLVTAISQGDDNRVRLLTDYGVGFNEHGPRGLVRYLELAIPRSFTFRVDRTSIMNLLLEKISGQSPPFFERGSCPELDRALRVAITRGQYKLAALLLASGGDMNAADPHGYTPLSIAAAAEPPGSPYGHGLGSPSAYGLARAMLGLGADPLAHPPRQTPSRDVCQDTSALHAAVSRGNIALLKLFAEHGFDITAAHGEGRETTSALHAACVHYQSPVAQYLLEEHGAHPSKRNGRGKAPMHLVAHHGYPELVDLLFKHDAELDAKDDEGSTPLFMACATVHERVARLLLERGADATSSGQQDGITPLHCIAGRWGSLELLDLLIQHGADVCAVTEQAMTPLFEALAAWGEDGTDYAEQSLKIRLLVKHGAVTHLRFMHRLAMLRERAKGTLKGETLT</sequence>
<accession>A0A9P7ZLI0</accession>
<evidence type="ECO:0000313" key="5">
    <source>
        <dbReference type="Proteomes" id="UP000887229"/>
    </source>
</evidence>
<dbReference type="PANTHER" id="PTHR24126">
    <property type="entry name" value="ANKYRIN REPEAT, PH AND SEC7 DOMAIN CONTAINING PROTEIN SECG-RELATED"/>
    <property type="match status" value="1"/>
</dbReference>
<comment type="caution">
    <text evidence="4">The sequence shown here is derived from an EMBL/GenBank/DDBJ whole genome shotgun (WGS) entry which is preliminary data.</text>
</comment>
<feature type="repeat" description="ANK" evidence="3">
    <location>
        <begin position="560"/>
        <end position="593"/>
    </location>
</feature>
<protein>
    <submittedName>
        <fullName evidence="4">Ankyrin repeat-containing domain protein</fullName>
    </submittedName>
</protein>
<dbReference type="InterPro" id="IPR036770">
    <property type="entry name" value="Ankyrin_rpt-contain_sf"/>
</dbReference>
<dbReference type="PROSITE" id="PS50297">
    <property type="entry name" value="ANK_REP_REGION"/>
    <property type="match status" value="5"/>
</dbReference>